<reference evidence="1 2" key="1">
    <citation type="submission" date="2017-11" db="EMBL/GenBank/DDBJ databases">
        <title>De-novo sequencing of pomegranate (Punica granatum L.) genome.</title>
        <authorList>
            <person name="Akparov Z."/>
            <person name="Amiraslanov A."/>
            <person name="Hajiyeva S."/>
            <person name="Abbasov M."/>
            <person name="Kaur K."/>
            <person name="Hamwieh A."/>
            <person name="Solovyev V."/>
            <person name="Salamov A."/>
            <person name="Braich B."/>
            <person name="Kosarev P."/>
            <person name="Mahmoud A."/>
            <person name="Hajiyev E."/>
            <person name="Babayeva S."/>
            <person name="Izzatullayeva V."/>
            <person name="Mammadov A."/>
            <person name="Mammadov A."/>
            <person name="Sharifova S."/>
            <person name="Ojaghi J."/>
            <person name="Eynullazada K."/>
            <person name="Bayramov B."/>
            <person name="Abdulazimova A."/>
            <person name="Shahmuradov I."/>
        </authorList>
    </citation>
    <scope>NUCLEOTIDE SEQUENCE [LARGE SCALE GENOMIC DNA]</scope>
    <source>
        <strain evidence="2">cv. AG2017</strain>
        <tissue evidence="1">Leaf</tissue>
    </source>
</reference>
<dbReference type="EMBL" id="PGOL01001097">
    <property type="protein sequence ID" value="PKI60929.1"/>
    <property type="molecule type" value="Genomic_DNA"/>
</dbReference>
<protein>
    <submittedName>
        <fullName evidence="1">Uncharacterized protein</fullName>
    </submittedName>
</protein>
<dbReference type="AlphaFoldDB" id="A0A2I0JX90"/>
<dbReference type="Proteomes" id="UP000233551">
    <property type="component" value="Unassembled WGS sequence"/>
</dbReference>
<comment type="caution">
    <text evidence="1">The sequence shown here is derived from an EMBL/GenBank/DDBJ whole genome shotgun (WGS) entry which is preliminary data.</text>
</comment>
<proteinExistence type="predicted"/>
<organism evidence="1 2">
    <name type="scientific">Punica granatum</name>
    <name type="common">Pomegranate</name>
    <dbReference type="NCBI Taxonomy" id="22663"/>
    <lineage>
        <taxon>Eukaryota</taxon>
        <taxon>Viridiplantae</taxon>
        <taxon>Streptophyta</taxon>
        <taxon>Embryophyta</taxon>
        <taxon>Tracheophyta</taxon>
        <taxon>Spermatophyta</taxon>
        <taxon>Magnoliopsida</taxon>
        <taxon>eudicotyledons</taxon>
        <taxon>Gunneridae</taxon>
        <taxon>Pentapetalae</taxon>
        <taxon>rosids</taxon>
        <taxon>malvids</taxon>
        <taxon>Myrtales</taxon>
        <taxon>Lythraceae</taxon>
        <taxon>Punica</taxon>
    </lineage>
</organism>
<keyword evidence="2" id="KW-1185">Reference proteome</keyword>
<accession>A0A2I0JX90</accession>
<evidence type="ECO:0000313" key="1">
    <source>
        <dbReference type="EMBL" id="PKI60929.1"/>
    </source>
</evidence>
<evidence type="ECO:0000313" key="2">
    <source>
        <dbReference type="Proteomes" id="UP000233551"/>
    </source>
</evidence>
<gene>
    <name evidence="1" type="ORF">CRG98_018675</name>
</gene>
<sequence length="114" mass="12767">MAMQNIKSLNSSKSEMLYLALGYEERVEEVFESRVTRWSPWMDDSGRGKVRNARLGVWTRGQMLDCAVTGARTHGDNRADAQVDARHVTGACVHACTRKNVRGSRRVQGLSRGD</sequence>
<name>A0A2I0JX90_PUNGR</name>